<evidence type="ECO:0000259" key="6">
    <source>
        <dbReference type="PROSITE" id="PS51462"/>
    </source>
</evidence>
<dbReference type="SUPFAM" id="SSF55811">
    <property type="entry name" value="Nudix"/>
    <property type="match status" value="1"/>
</dbReference>
<evidence type="ECO:0000256" key="1">
    <source>
        <dbReference type="ARBA" id="ARBA00001946"/>
    </source>
</evidence>
<dbReference type="GO" id="GO:0046872">
    <property type="term" value="F:metal ion binding"/>
    <property type="evidence" value="ECO:0007669"/>
    <property type="project" value="UniProtKB-KW"/>
</dbReference>
<proteinExistence type="inferred from homology"/>
<evidence type="ECO:0000313" key="7">
    <source>
        <dbReference type="EMBL" id="PLT31015.1"/>
    </source>
</evidence>
<dbReference type="AlphaFoldDB" id="A0A2N5M9L2"/>
<dbReference type="PROSITE" id="PS51462">
    <property type="entry name" value="NUDIX"/>
    <property type="match status" value="1"/>
</dbReference>
<keyword evidence="5" id="KW-0460">Magnesium</keyword>
<protein>
    <submittedName>
        <fullName evidence="7">Nucleoside triphosphatase YtkD</fullName>
    </submittedName>
</protein>
<dbReference type="GO" id="GO:0005737">
    <property type="term" value="C:cytoplasm"/>
    <property type="evidence" value="ECO:0007669"/>
    <property type="project" value="TreeGrafter"/>
</dbReference>
<comment type="caution">
    <text evidence="7">The sequence shown here is derived from an EMBL/GenBank/DDBJ whole genome shotgun (WGS) entry which is preliminary data.</text>
</comment>
<dbReference type="RefSeq" id="WP_101640427.1">
    <property type="nucleotide sequence ID" value="NZ_PGUY01000013.1"/>
</dbReference>
<dbReference type="GO" id="GO:0016818">
    <property type="term" value="F:hydrolase activity, acting on acid anhydrides, in phosphorus-containing anhydrides"/>
    <property type="evidence" value="ECO:0007669"/>
    <property type="project" value="TreeGrafter"/>
</dbReference>
<name>A0A2N5M9L2_9BACI</name>
<dbReference type="PRINTS" id="PR00502">
    <property type="entry name" value="NUDIXFAMILY"/>
</dbReference>
<keyword evidence="8" id="KW-1185">Reference proteome</keyword>
<dbReference type="PANTHER" id="PTHR43758:SF8">
    <property type="entry name" value="8-OXO-DGTP DIPHOSPHATASE YTKD-RELATED"/>
    <property type="match status" value="1"/>
</dbReference>
<feature type="domain" description="Nudix hydrolase" evidence="6">
    <location>
        <begin position="2"/>
        <end position="155"/>
    </location>
</feature>
<organism evidence="7 8">
    <name type="scientific">Peribacillus deserti</name>
    <dbReference type="NCBI Taxonomy" id="673318"/>
    <lineage>
        <taxon>Bacteria</taxon>
        <taxon>Bacillati</taxon>
        <taxon>Bacillota</taxon>
        <taxon>Bacilli</taxon>
        <taxon>Bacillales</taxon>
        <taxon>Bacillaceae</taxon>
        <taxon>Peribacillus</taxon>
    </lineage>
</organism>
<dbReference type="OrthoDB" id="9131041at2"/>
<evidence type="ECO:0000313" key="8">
    <source>
        <dbReference type="Proteomes" id="UP000234748"/>
    </source>
</evidence>
<dbReference type="Proteomes" id="UP000234748">
    <property type="component" value="Unassembled WGS sequence"/>
</dbReference>
<sequence length="155" mass="18015">MIQFRDVNDCLVEYSPKPEFGEPWHTLVICRFQDHWVLTHNNKRGLEFPGGKREKGETIEEAGIREVYEETGGIASNLQFLGQYKVYGVAEPFVKSVYFTHLCELKPKHDYFETNGPVLLAKLPENIKNHSEFSFIMKDEILPQCLIQIQKLELI</sequence>
<dbReference type="Gene3D" id="3.90.79.10">
    <property type="entry name" value="Nucleoside Triphosphate Pyrophosphohydrolase"/>
    <property type="match status" value="1"/>
</dbReference>
<dbReference type="InterPro" id="IPR020476">
    <property type="entry name" value="Nudix_hydrolase"/>
</dbReference>
<reference evidence="7 8" key="1">
    <citation type="submission" date="2017-11" db="EMBL/GenBank/DDBJ databases">
        <title>Comparitive Functional Genomics of Dry Heat Resistant strains isolated from the Viking Spacecraft.</title>
        <authorList>
            <person name="Seuylemezian A."/>
            <person name="Cooper K."/>
            <person name="Vaishampayan P."/>
        </authorList>
    </citation>
    <scope>NUCLEOTIDE SEQUENCE [LARGE SCALE GENOMIC DNA]</scope>
    <source>
        <strain evidence="7 8">V1-29</strain>
    </source>
</reference>
<dbReference type="PANTHER" id="PTHR43758">
    <property type="entry name" value="7,8-DIHYDRO-8-OXOGUANINE TRIPHOSPHATASE"/>
    <property type="match status" value="1"/>
</dbReference>
<accession>A0A2N5M9L2</accession>
<dbReference type="InterPro" id="IPR015797">
    <property type="entry name" value="NUDIX_hydrolase-like_dom_sf"/>
</dbReference>
<keyword evidence="4" id="KW-0378">Hydrolase</keyword>
<comment type="cofactor">
    <cofactor evidence="1">
        <name>Mg(2+)</name>
        <dbReference type="ChEBI" id="CHEBI:18420"/>
    </cofactor>
</comment>
<keyword evidence="3" id="KW-0479">Metal-binding</keyword>
<dbReference type="InterPro" id="IPR000086">
    <property type="entry name" value="NUDIX_hydrolase_dom"/>
</dbReference>
<dbReference type="EMBL" id="PGUY01000013">
    <property type="protein sequence ID" value="PLT31015.1"/>
    <property type="molecule type" value="Genomic_DNA"/>
</dbReference>
<comment type="similarity">
    <text evidence="2">Belongs to the Nudix hydrolase family.</text>
</comment>
<dbReference type="NCBIfam" id="TIGR02705">
    <property type="entry name" value="nudix_YtkD"/>
    <property type="match status" value="1"/>
</dbReference>
<dbReference type="Pfam" id="PF00293">
    <property type="entry name" value="NUDIX"/>
    <property type="match status" value="1"/>
</dbReference>
<dbReference type="CDD" id="cd04665">
    <property type="entry name" value="NUDIX_RppH"/>
    <property type="match status" value="1"/>
</dbReference>
<evidence type="ECO:0000256" key="3">
    <source>
        <dbReference type="ARBA" id="ARBA00022723"/>
    </source>
</evidence>
<dbReference type="InterPro" id="IPR014078">
    <property type="entry name" value="Nudix_YtkD"/>
</dbReference>
<evidence type="ECO:0000256" key="4">
    <source>
        <dbReference type="ARBA" id="ARBA00022801"/>
    </source>
</evidence>
<evidence type="ECO:0000256" key="5">
    <source>
        <dbReference type="ARBA" id="ARBA00022842"/>
    </source>
</evidence>
<gene>
    <name evidence="7" type="primary">ytkD</name>
    <name evidence="7" type="ORF">CUU66_04205</name>
</gene>
<evidence type="ECO:0000256" key="2">
    <source>
        <dbReference type="ARBA" id="ARBA00005582"/>
    </source>
</evidence>